<evidence type="ECO:0000313" key="4">
    <source>
        <dbReference type="Proteomes" id="UP000243297"/>
    </source>
</evidence>
<accession>A0A1T4PVT1</accession>
<keyword evidence="3" id="KW-0413">Isomerase</keyword>
<dbReference type="OrthoDB" id="9786032at2"/>
<gene>
    <name evidence="3" type="ORF">SAMN02745191_2198</name>
</gene>
<organism evidence="3 4">
    <name type="scientific">Anaerorhabdus furcosa</name>
    <dbReference type="NCBI Taxonomy" id="118967"/>
    <lineage>
        <taxon>Bacteria</taxon>
        <taxon>Bacillati</taxon>
        <taxon>Bacillota</taxon>
        <taxon>Erysipelotrichia</taxon>
        <taxon>Erysipelotrichales</taxon>
        <taxon>Erysipelotrichaceae</taxon>
        <taxon>Anaerorhabdus</taxon>
    </lineage>
</organism>
<proteinExistence type="predicted"/>
<evidence type="ECO:0000256" key="1">
    <source>
        <dbReference type="ARBA" id="ARBA00022801"/>
    </source>
</evidence>
<dbReference type="AlphaFoldDB" id="A0A1T4PVT1"/>
<dbReference type="SUPFAM" id="SSF55811">
    <property type="entry name" value="Nudix"/>
    <property type="match status" value="1"/>
</dbReference>
<dbReference type="STRING" id="118967.SAMN02745191_2198"/>
<dbReference type="GO" id="GO:0016787">
    <property type="term" value="F:hydrolase activity"/>
    <property type="evidence" value="ECO:0007669"/>
    <property type="project" value="UniProtKB-KW"/>
</dbReference>
<dbReference type="GO" id="GO:0016853">
    <property type="term" value="F:isomerase activity"/>
    <property type="evidence" value="ECO:0007669"/>
    <property type="project" value="UniProtKB-KW"/>
</dbReference>
<reference evidence="4" key="1">
    <citation type="submission" date="2017-02" db="EMBL/GenBank/DDBJ databases">
        <authorList>
            <person name="Varghese N."/>
            <person name="Submissions S."/>
        </authorList>
    </citation>
    <scope>NUCLEOTIDE SEQUENCE [LARGE SCALE GENOMIC DNA]</scope>
    <source>
        <strain evidence="4">ATCC 25662</strain>
    </source>
</reference>
<dbReference type="Gene3D" id="3.90.79.10">
    <property type="entry name" value="Nucleoside Triphosphate Pyrophosphohydrolase"/>
    <property type="match status" value="1"/>
</dbReference>
<name>A0A1T4PVT1_9FIRM</name>
<dbReference type="PROSITE" id="PS00893">
    <property type="entry name" value="NUDIX_BOX"/>
    <property type="match status" value="1"/>
</dbReference>
<sequence>MELWDVYHSDRTKTNKTMIRGDEFENDSYHLVVHACIFNSKNEMLIQQRQPFKSGWSNMWDITVGGSAVSGESSQRAIERELFEEIGLEIDLQNIRPHLTINFDQGFDDVYLIEKEVDTEKLKLQYEEVQRVKWSSIDEIYQKIDEGTFIPYYKSFIQLLFDIRKQYGCQQTVDHQ</sequence>
<dbReference type="PANTHER" id="PTHR10885:SF0">
    <property type="entry name" value="ISOPENTENYL-DIPHOSPHATE DELTA-ISOMERASE"/>
    <property type="match status" value="1"/>
</dbReference>
<keyword evidence="1" id="KW-0378">Hydrolase</keyword>
<evidence type="ECO:0000313" key="3">
    <source>
        <dbReference type="EMBL" id="SJZ95633.1"/>
    </source>
</evidence>
<dbReference type="EMBL" id="FUWY01000007">
    <property type="protein sequence ID" value="SJZ95633.1"/>
    <property type="molecule type" value="Genomic_DNA"/>
</dbReference>
<dbReference type="PANTHER" id="PTHR10885">
    <property type="entry name" value="ISOPENTENYL-DIPHOSPHATE DELTA-ISOMERASE"/>
    <property type="match status" value="1"/>
</dbReference>
<dbReference type="Proteomes" id="UP000243297">
    <property type="component" value="Unassembled WGS sequence"/>
</dbReference>
<dbReference type="Pfam" id="PF00293">
    <property type="entry name" value="NUDIX"/>
    <property type="match status" value="1"/>
</dbReference>
<dbReference type="InterPro" id="IPR000086">
    <property type="entry name" value="NUDIX_hydrolase_dom"/>
</dbReference>
<feature type="domain" description="Nudix hydrolase" evidence="2">
    <location>
        <begin position="28"/>
        <end position="158"/>
    </location>
</feature>
<evidence type="ECO:0000259" key="2">
    <source>
        <dbReference type="PROSITE" id="PS51462"/>
    </source>
</evidence>
<keyword evidence="4" id="KW-1185">Reference proteome</keyword>
<dbReference type="InterPro" id="IPR015797">
    <property type="entry name" value="NUDIX_hydrolase-like_dom_sf"/>
</dbReference>
<dbReference type="InterPro" id="IPR020084">
    <property type="entry name" value="NUDIX_hydrolase_CS"/>
</dbReference>
<protein>
    <submittedName>
        <fullName evidence="3">Isopentenyldiphosphate isomerase</fullName>
    </submittedName>
</protein>
<dbReference type="CDD" id="cd04693">
    <property type="entry name" value="NUDIX_Hydrolase"/>
    <property type="match status" value="1"/>
</dbReference>
<dbReference type="PROSITE" id="PS51462">
    <property type="entry name" value="NUDIX"/>
    <property type="match status" value="1"/>
</dbReference>
<dbReference type="RefSeq" id="WP_078712590.1">
    <property type="nucleotide sequence ID" value="NZ_FUWY01000007.1"/>
</dbReference>